<protein>
    <submittedName>
        <fullName evidence="2">Uncharacterized protein</fullName>
    </submittedName>
</protein>
<name>L0DFZ3_SINAD</name>
<evidence type="ECO:0000313" key="3">
    <source>
        <dbReference type="Proteomes" id="UP000010798"/>
    </source>
</evidence>
<keyword evidence="3" id="KW-1185">Reference proteome</keyword>
<proteinExistence type="predicted"/>
<feature type="region of interest" description="Disordered" evidence="1">
    <location>
        <begin position="289"/>
        <end position="308"/>
    </location>
</feature>
<sequence>MKSSVIRLVPMIGVTFAVCMPAFVFAQIRMERVELAPAKAVVSGKKEIPVVAPARAPGQVQLAAPVIIFNKDLNIGGDLNGVVLQWTRQFRPILQVEYLFMRVICDPSKEERLSIACAGLKALDEAAKTYTDWQKNHNMVVGGKLVERPATPDTRKFIQDALAVAVKAKLSPSQYERYRVELDARSAEQKRAAILSLIVRLDLSLVLSAEQREQIRGSLSSHWDEAWTQGLQSLNLENQYIPMIPDPLVVKYLNANQTTIWTGLQKVTINASGLGFGLNIQGADQPLDDEFSDEVAAAKKDPEPEPKK</sequence>
<reference evidence="2 3" key="1">
    <citation type="submission" date="2012-02" db="EMBL/GenBank/DDBJ databases">
        <title>Complete sequence of chromosome of Singulisphaera acidiphila DSM 18658.</title>
        <authorList>
            <consortium name="US DOE Joint Genome Institute (JGI-PGF)"/>
            <person name="Lucas S."/>
            <person name="Copeland A."/>
            <person name="Lapidus A."/>
            <person name="Glavina del Rio T."/>
            <person name="Dalin E."/>
            <person name="Tice H."/>
            <person name="Bruce D."/>
            <person name="Goodwin L."/>
            <person name="Pitluck S."/>
            <person name="Peters L."/>
            <person name="Ovchinnikova G."/>
            <person name="Chertkov O."/>
            <person name="Kyrpides N."/>
            <person name="Mavromatis K."/>
            <person name="Ivanova N."/>
            <person name="Brettin T."/>
            <person name="Detter J.C."/>
            <person name="Han C."/>
            <person name="Larimer F."/>
            <person name="Land M."/>
            <person name="Hauser L."/>
            <person name="Markowitz V."/>
            <person name="Cheng J.-F."/>
            <person name="Hugenholtz P."/>
            <person name="Woyke T."/>
            <person name="Wu D."/>
            <person name="Tindall B."/>
            <person name="Pomrenke H."/>
            <person name="Brambilla E."/>
            <person name="Klenk H.-P."/>
            <person name="Eisen J.A."/>
        </authorList>
    </citation>
    <scope>NUCLEOTIDE SEQUENCE [LARGE SCALE GENOMIC DNA]</scope>
    <source>
        <strain evidence="3">ATCC BAA-1392 / DSM 18658 / VKM B-2454 / MOB10</strain>
    </source>
</reference>
<dbReference type="Proteomes" id="UP000010798">
    <property type="component" value="Chromosome"/>
</dbReference>
<dbReference type="AlphaFoldDB" id="L0DFZ3"/>
<dbReference type="eggNOG" id="ENOG5033M2R">
    <property type="taxonomic scope" value="Bacteria"/>
</dbReference>
<dbReference type="HOGENOM" id="CLU_902835_0_0_0"/>
<dbReference type="STRING" id="886293.Sinac_3481"/>
<feature type="compositionally biased region" description="Basic and acidic residues" evidence="1">
    <location>
        <begin position="296"/>
        <end position="308"/>
    </location>
</feature>
<evidence type="ECO:0000313" key="2">
    <source>
        <dbReference type="EMBL" id="AGA27738.1"/>
    </source>
</evidence>
<dbReference type="EMBL" id="CP003364">
    <property type="protein sequence ID" value="AGA27738.1"/>
    <property type="molecule type" value="Genomic_DNA"/>
</dbReference>
<dbReference type="RefSeq" id="WP_015246882.1">
    <property type="nucleotide sequence ID" value="NC_019892.1"/>
</dbReference>
<dbReference type="OrthoDB" id="300452at2"/>
<accession>L0DFZ3</accession>
<evidence type="ECO:0000256" key="1">
    <source>
        <dbReference type="SAM" id="MobiDB-lite"/>
    </source>
</evidence>
<gene>
    <name evidence="2" type="ordered locus">Sinac_3481</name>
</gene>
<organism evidence="2 3">
    <name type="scientific">Singulisphaera acidiphila (strain ATCC BAA-1392 / DSM 18658 / VKM B-2454 / MOB10)</name>
    <dbReference type="NCBI Taxonomy" id="886293"/>
    <lineage>
        <taxon>Bacteria</taxon>
        <taxon>Pseudomonadati</taxon>
        <taxon>Planctomycetota</taxon>
        <taxon>Planctomycetia</taxon>
        <taxon>Isosphaerales</taxon>
        <taxon>Isosphaeraceae</taxon>
        <taxon>Singulisphaera</taxon>
    </lineage>
</organism>
<dbReference type="KEGG" id="saci:Sinac_3481"/>